<evidence type="ECO:0000313" key="2">
    <source>
        <dbReference type="Proteomes" id="UP000075320"/>
    </source>
</evidence>
<dbReference type="OrthoDB" id="9787474at2"/>
<sequence length="294" mass="34070">MTKTLHFIYTLTFIVGCIFPNIVLANAAELTALGKKSFMSDLGEKIFYRTDPELMDKVAFTKACNKHEGSTALGCFNGRKIFLFKIPEPQLEYMISVTAAHEMLHAAYDRLDKEEREKTDKLLLAVQKGITDADILEKIEDYRKRDASILPSELHSIIGTEILNLPSELEAHYLKYFLNRKALVRLSENYYQDLQARKVSLKNTDSRLDELKKDIELRAKILRTKQSHLNVLKREIDEEASRERIENFNTLATQFNRELKIYEQMIANYNALAKERNSRAKENKILYQALDSKI</sequence>
<reference evidence="1 2" key="1">
    <citation type="submission" date="2016-03" db="EMBL/GenBank/DDBJ databases">
        <authorList>
            <person name="Ploux O."/>
        </authorList>
    </citation>
    <scope>NUCLEOTIDE SEQUENCE [LARGE SCALE GENOMIC DNA]</scope>
    <source>
        <strain evidence="1 2">R0</strain>
    </source>
</reference>
<keyword evidence="2" id="KW-1185">Reference proteome</keyword>
<dbReference type="RefSeq" id="WP_061836000.1">
    <property type="nucleotide sequence ID" value="NZ_LUKE01000003.1"/>
</dbReference>
<gene>
    <name evidence="1" type="ORF">AZI86_14600</name>
</gene>
<evidence type="ECO:0000313" key="1">
    <source>
        <dbReference type="EMBL" id="KYG64034.1"/>
    </source>
</evidence>
<organism evidence="1 2">
    <name type="scientific">Bdellovibrio bacteriovorus</name>
    <dbReference type="NCBI Taxonomy" id="959"/>
    <lineage>
        <taxon>Bacteria</taxon>
        <taxon>Pseudomonadati</taxon>
        <taxon>Bdellovibrionota</taxon>
        <taxon>Bdellovibrionia</taxon>
        <taxon>Bdellovibrionales</taxon>
        <taxon>Pseudobdellovibrionaceae</taxon>
        <taxon>Bdellovibrio</taxon>
    </lineage>
</organism>
<dbReference type="PROSITE" id="PS51257">
    <property type="entry name" value="PROKAR_LIPOPROTEIN"/>
    <property type="match status" value="1"/>
</dbReference>
<dbReference type="AlphaFoldDB" id="A0A150WK22"/>
<name>A0A150WK22_BDEBC</name>
<proteinExistence type="predicted"/>
<dbReference type="EMBL" id="LUKE01000003">
    <property type="protein sequence ID" value="KYG64034.1"/>
    <property type="molecule type" value="Genomic_DNA"/>
</dbReference>
<protein>
    <submittedName>
        <fullName evidence="1">Uncharacterized protein</fullName>
    </submittedName>
</protein>
<comment type="caution">
    <text evidence="1">The sequence shown here is derived from an EMBL/GenBank/DDBJ whole genome shotgun (WGS) entry which is preliminary data.</text>
</comment>
<dbReference type="Proteomes" id="UP000075320">
    <property type="component" value="Unassembled WGS sequence"/>
</dbReference>
<accession>A0A150WK22</accession>